<feature type="compositionally biased region" description="Pro residues" evidence="1">
    <location>
        <begin position="287"/>
        <end position="298"/>
    </location>
</feature>
<dbReference type="Proteomes" id="UP001278500">
    <property type="component" value="Unassembled WGS sequence"/>
</dbReference>
<feature type="region of interest" description="Disordered" evidence="1">
    <location>
        <begin position="114"/>
        <end position="141"/>
    </location>
</feature>
<feature type="compositionally biased region" description="Polar residues" evidence="1">
    <location>
        <begin position="492"/>
        <end position="501"/>
    </location>
</feature>
<feature type="region of interest" description="Disordered" evidence="1">
    <location>
        <begin position="25"/>
        <end position="73"/>
    </location>
</feature>
<proteinExistence type="predicted"/>
<feature type="compositionally biased region" description="Low complexity" evidence="1">
    <location>
        <begin position="117"/>
        <end position="127"/>
    </location>
</feature>
<dbReference type="EMBL" id="JAUEPP010000005">
    <property type="protein sequence ID" value="KAK3343313.1"/>
    <property type="molecule type" value="Genomic_DNA"/>
</dbReference>
<dbReference type="RefSeq" id="XP_062681106.1">
    <property type="nucleotide sequence ID" value="XM_062830692.1"/>
</dbReference>
<accession>A0AAE0JEE1</accession>
<dbReference type="AlphaFoldDB" id="A0AAE0JEE1"/>
<dbReference type="GeneID" id="87867846"/>
<organism evidence="2 3">
    <name type="scientific">Neurospora tetraspora</name>
    <dbReference type="NCBI Taxonomy" id="94610"/>
    <lineage>
        <taxon>Eukaryota</taxon>
        <taxon>Fungi</taxon>
        <taxon>Dikarya</taxon>
        <taxon>Ascomycota</taxon>
        <taxon>Pezizomycotina</taxon>
        <taxon>Sordariomycetes</taxon>
        <taxon>Sordariomycetidae</taxon>
        <taxon>Sordariales</taxon>
        <taxon>Sordariaceae</taxon>
        <taxon>Neurospora</taxon>
    </lineage>
</organism>
<feature type="compositionally biased region" description="Basic and acidic residues" evidence="1">
    <location>
        <begin position="396"/>
        <end position="420"/>
    </location>
</feature>
<feature type="compositionally biased region" description="Basic residues" evidence="1">
    <location>
        <begin position="421"/>
        <end position="440"/>
    </location>
</feature>
<feature type="compositionally biased region" description="Basic and acidic residues" evidence="1">
    <location>
        <begin position="234"/>
        <end position="272"/>
    </location>
</feature>
<gene>
    <name evidence="2" type="ORF">B0H65DRAFT_577373</name>
</gene>
<comment type="caution">
    <text evidence="2">The sequence shown here is derived from an EMBL/GenBank/DDBJ whole genome shotgun (WGS) entry which is preliminary data.</text>
</comment>
<feature type="compositionally biased region" description="Basic and acidic residues" evidence="1">
    <location>
        <begin position="38"/>
        <end position="73"/>
    </location>
</feature>
<name>A0AAE0JEE1_9PEZI</name>
<reference evidence="2" key="2">
    <citation type="submission" date="2023-06" db="EMBL/GenBank/DDBJ databases">
        <authorList>
            <consortium name="Lawrence Berkeley National Laboratory"/>
            <person name="Haridas S."/>
            <person name="Hensen N."/>
            <person name="Bonometti L."/>
            <person name="Westerberg I."/>
            <person name="Brannstrom I.O."/>
            <person name="Guillou S."/>
            <person name="Cros-Aarteil S."/>
            <person name="Calhoun S."/>
            <person name="Kuo A."/>
            <person name="Mondo S."/>
            <person name="Pangilinan J."/>
            <person name="Riley R."/>
            <person name="Labutti K."/>
            <person name="Andreopoulos B."/>
            <person name="Lipzen A."/>
            <person name="Chen C."/>
            <person name="Yanf M."/>
            <person name="Daum C."/>
            <person name="Ng V."/>
            <person name="Clum A."/>
            <person name="Steindorff A."/>
            <person name="Ohm R."/>
            <person name="Martin F."/>
            <person name="Silar P."/>
            <person name="Natvig D."/>
            <person name="Lalanne C."/>
            <person name="Gautier V."/>
            <person name="Ament-Velasquez S.L."/>
            <person name="Kruys A."/>
            <person name="Hutchinson M.I."/>
            <person name="Powell A.J."/>
            <person name="Barry K."/>
            <person name="Miller A.N."/>
            <person name="Grigoriev I.V."/>
            <person name="Debuchy R."/>
            <person name="Gladieux P."/>
            <person name="Thoren M.H."/>
            <person name="Johannesson H."/>
        </authorList>
    </citation>
    <scope>NUCLEOTIDE SEQUENCE</scope>
    <source>
        <strain evidence="2">CBS 560.94</strain>
    </source>
</reference>
<protein>
    <submittedName>
        <fullName evidence="2">Uncharacterized protein</fullName>
    </submittedName>
</protein>
<sequence length="550" mass="64779">MAPSTISKFFREVMGQNSYQSEYYVVRQPSHRRRSRARSVERTSRESRPRKEHHVHEVEIHRKPSRRHGDREKKVRKEYEYRYELFQDDSETEGNDDLKHVSWAQWPDLQTQLSDYQAHQPAAEYQPAPQPSPQFEPQTDNPDLQQWISAELALLWSSIDQLQHETTERSAAYDPYLQQAILASYATFKEEQIQPLLDEIARLERQGKDYEELVKELFGVIRGYQVELRSVWDREERERKEKEERAGRADREKERRLAEEAGQHRREWETLRDLSGPTLAGISGSNPPSPTGSAPPPYDGQVPTEIPPPAPQAVPTVPARPPKELEQAHQPRVRFEEILHEIPAPRHYTDDEYEYGPRDHRRKERGRACGRDHHRDHRHHDHDREYEYTYDWPRSSSRETHFHRDRDWHPDDIRHGNGHKDGHHHPRDHHNDRHHRRHQHDNRAERPSDDRLTDCNIPSPNAHWDPRPRTGRAFAPHAPEFDVPRPRRRHSVSYSPQTSHVSPGSGSGSGSGHASDWRGRNPHWLPPVDGDVDREGDKYPRGWRVVRFAV</sequence>
<feature type="compositionally biased region" description="Basic and acidic residues" evidence="1">
    <location>
        <begin position="321"/>
        <end position="358"/>
    </location>
</feature>
<keyword evidence="3" id="KW-1185">Reference proteome</keyword>
<feature type="region of interest" description="Disordered" evidence="1">
    <location>
        <begin position="234"/>
        <end position="539"/>
    </location>
</feature>
<evidence type="ECO:0000313" key="3">
    <source>
        <dbReference type="Proteomes" id="UP001278500"/>
    </source>
</evidence>
<feature type="compositionally biased region" description="Basic and acidic residues" evidence="1">
    <location>
        <begin position="441"/>
        <end position="453"/>
    </location>
</feature>
<evidence type="ECO:0000313" key="2">
    <source>
        <dbReference type="EMBL" id="KAK3343313.1"/>
    </source>
</evidence>
<evidence type="ECO:0000256" key="1">
    <source>
        <dbReference type="SAM" id="MobiDB-lite"/>
    </source>
</evidence>
<reference evidence="2" key="1">
    <citation type="journal article" date="2023" name="Mol. Phylogenet. Evol.">
        <title>Genome-scale phylogeny and comparative genomics of the fungal order Sordariales.</title>
        <authorList>
            <person name="Hensen N."/>
            <person name="Bonometti L."/>
            <person name="Westerberg I."/>
            <person name="Brannstrom I.O."/>
            <person name="Guillou S."/>
            <person name="Cros-Aarteil S."/>
            <person name="Calhoun S."/>
            <person name="Haridas S."/>
            <person name="Kuo A."/>
            <person name="Mondo S."/>
            <person name="Pangilinan J."/>
            <person name="Riley R."/>
            <person name="LaButti K."/>
            <person name="Andreopoulos B."/>
            <person name="Lipzen A."/>
            <person name="Chen C."/>
            <person name="Yan M."/>
            <person name="Daum C."/>
            <person name="Ng V."/>
            <person name="Clum A."/>
            <person name="Steindorff A."/>
            <person name="Ohm R.A."/>
            <person name="Martin F."/>
            <person name="Silar P."/>
            <person name="Natvig D.O."/>
            <person name="Lalanne C."/>
            <person name="Gautier V."/>
            <person name="Ament-Velasquez S.L."/>
            <person name="Kruys A."/>
            <person name="Hutchinson M.I."/>
            <person name="Powell A.J."/>
            <person name="Barry K."/>
            <person name="Miller A.N."/>
            <person name="Grigoriev I.V."/>
            <person name="Debuchy R."/>
            <person name="Gladieux P."/>
            <person name="Hiltunen Thoren M."/>
            <person name="Johannesson H."/>
        </authorList>
    </citation>
    <scope>NUCLEOTIDE SEQUENCE</scope>
    <source>
        <strain evidence="2">CBS 560.94</strain>
    </source>
</reference>